<keyword evidence="9" id="KW-1185">Reference proteome</keyword>
<feature type="transmembrane region" description="Helical" evidence="6">
    <location>
        <begin position="356"/>
        <end position="374"/>
    </location>
</feature>
<feature type="transmembrane region" description="Helical" evidence="6">
    <location>
        <begin position="489"/>
        <end position="508"/>
    </location>
</feature>
<feature type="transmembrane region" description="Helical" evidence="6">
    <location>
        <begin position="425"/>
        <end position="446"/>
    </location>
</feature>
<feature type="transmembrane region" description="Helical" evidence="6">
    <location>
        <begin position="514"/>
        <end position="540"/>
    </location>
</feature>
<feature type="compositionally biased region" description="Basic and acidic residues" evidence="5">
    <location>
        <begin position="93"/>
        <end position="110"/>
    </location>
</feature>
<feature type="transmembrane region" description="Helical" evidence="6">
    <location>
        <begin position="194"/>
        <end position="214"/>
    </location>
</feature>
<feature type="transmembrane region" description="Helical" evidence="6">
    <location>
        <begin position="386"/>
        <end position="404"/>
    </location>
</feature>
<gene>
    <name evidence="8" type="ORF">SLS62_000971</name>
</gene>
<proteinExistence type="predicted"/>
<evidence type="ECO:0000256" key="5">
    <source>
        <dbReference type="SAM" id="MobiDB-lite"/>
    </source>
</evidence>
<feature type="transmembrane region" description="Helical" evidence="6">
    <location>
        <begin position="552"/>
        <end position="574"/>
    </location>
</feature>
<dbReference type="InterPro" id="IPR020846">
    <property type="entry name" value="MFS_dom"/>
</dbReference>
<evidence type="ECO:0000256" key="4">
    <source>
        <dbReference type="ARBA" id="ARBA00023136"/>
    </source>
</evidence>
<feature type="transmembrane region" description="Helical" evidence="6">
    <location>
        <begin position="288"/>
        <end position="310"/>
    </location>
</feature>
<evidence type="ECO:0000256" key="2">
    <source>
        <dbReference type="ARBA" id="ARBA00022692"/>
    </source>
</evidence>
<dbReference type="Pfam" id="PF07690">
    <property type="entry name" value="MFS_1"/>
    <property type="match status" value="1"/>
</dbReference>
<dbReference type="PANTHER" id="PTHR42718:SF41">
    <property type="entry name" value="MFS TRANSPORTER OF UNKOWN SPECIFICITY (AFU_ORTHOLOGUE AFUA_5G09940)-RELATED"/>
    <property type="match status" value="1"/>
</dbReference>
<dbReference type="PROSITE" id="PS50850">
    <property type="entry name" value="MFS"/>
    <property type="match status" value="1"/>
</dbReference>
<dbReference type="GO" id="GO:0022857">
    <property type="term" value="F:transmembrane transporter activity"/>
    <property type="evidence" value="ECO:0007669"/>
    <property type="project" value="InterPro"/>
</dbReference>
<evidence type="ECO:0000256" key="3">
    <source>
        <dbReference type="ARBA" id="ARBA00022989"/>
    </source>
</evidence>
<dbReference type="PANTHER" id="PTHR42718">
    <property type="entry name" value="MAJOR FACILITATOR SUPERFAMILY MULTIDRUG TRANSPORTER MFSC"/>
    <property type="match status" value="1"/>
</dbReference>
<evidence type="ECO:0000313" key="9">
    <source>
        <dbReference type="Proteomes" id="UP001320420"/>
    </source>
</evidence>
<feature type="transmembrane region" description="Helical" evidence="6">
    <location>
        <begin position="316"/>
        <end position="336"/>
    </location>
</feature>
<sequence>MDSSLEKKSFSDTERSNDDGVPGALVPDISLEAPTPLETPLETPLDTAAPSGVASPVPLLGAAHHRDHGIDRKALAKALSKQSPLQRPSQDTADDRDRDHHGGEDAEPHMPDLMLELSVIRSRRADGFADERGSPSHPISQGVPPELPNLLAEVIFVAVCSAGQVVFSLTFGHVMVAQSQLRDALGIEASQTPWLMGSSLLASGLSVIIAGSLADLAPPKPLMVGAFLWQAIWNAVIAATVGAPDPRALCVLFFVARAMQGLSVGVLVSASMSILGRVYTPGLRKTRVFSAMAGASPLGFWIGCLQGGALSTNLPWIFGSTAICLGLCSIAAYLTLPALSPAKDSANSDAPSLRNFDYMGATLSSVGCGLILFGLTQGSSAHWNPYTYSLIILGCLMFVGFGFVERRVARPLIPNGLWKTPGFTALLVAYFLGFGGYSGAWQFYAIQFWSRYQGASTITVALYFLPNAIVGVLAAFIVSKTLHVFPGHWIFIASMVCFGLGPVFFLPQTPSTSYWALSMPGVALATFGPDLSFAAAAIFITSSVPRSYQGSAGALLVTAQNLTSAITTSISDTIGVKVNMLPSGEIGLEGLRAIWWFGLASSLAGALITASFVRIPKAEEKEHVL</sequence>
<dbReference type="AlphaFoldDB" id="A0AAN9V2M2"/>
<feature type="transmembrane region" description="Helical" evidence="6">
    <location>
        <begin position="150"/>
        <end position="174"/>
    </location>
</feature>
<evidence type="ECO:0000256" key="6">
    <source>
        <dbReference type="SAM" id="Phobius"/>
    </source>
</evidence>
<reference evidence="8 9" key="1">
    <citation type="submission" date="2024-02" db="EMBL/GenBank/DDBJ databases">
        <title>De novo assembly and annotation of 12 fungi associated with fruit tree decline syndrome in Ontario, Canada.</title>
        <authorList>
            <person name="Sulman M."/>
            <person name="Ellouze W."/>
            <person name="Ilyukhin E."/>
        </authorList>
    </citation>
    <scope>NUCLEOTIDE SEQUENCE [LARGE SCALE GENOMIC DNA]</scope>
    <source>
        <strain evidence="8 9">M11/M66-122</strain>
    </source>
</reference>
<feature type="compositionally biased region" description="Polar residues" evidence="5">
    <location>
        <begin position="80"/>
        <end position="90"/>
    </location>
</feature>
<feature type="domain" description="Major facilitator superfamily (MFS) profile" evidence="7">
    <location>
        <begin position="156"/>
        <end position="617"/>
    </location>
</feature>
<organism evidence="8 9">
    <name type="scientific">Diatrype stigma</name>
    <dbReference type="NCBI Taxonomy" id="117547"/>
    <lineage>
        <taxon>Eukaryota</taxon>
        <taxon>Fungi</taxon>
        <taxon>Dikarya</taxon>
        <taxon>Ascomycota</taxon>
        <taxon>Pezizomycotina</taxon>
        <taxon>Sordariomycetes</taxon>
        <taxon>Xylariomycetidae</taxon>
        <taxon>Xylariales</taxon>
        <taxon>Diatrypaceae</taxon>
        <taxon>Diatrype</taxon>
    </lineage>
</organism>
<dbReference type="Gene3D" id="1.20.1250.20">
    <property type="entry name" value="MFS general substrate transporter like domains"/>
    <property type="match status" value="2"/>
</dbReference>
<feature type="transmembrane region" description="Helical" evidence="6">
    <location>
        <begin position="594"/>
        <end position="613"/>
    </location>
</feature>
<dbReference type="InterPro" id="IPR036259">
    <property type="entry name" value="MFS_trans_sf"/>
</dbReference>
<keyword evidence="2 6" id="KW-0812">Transmembrane</keyword>
<evidence type="ECO:0000256" key="1">
    <source>
        <dbReference type="ARBA" id="ARBA00004141"/>
    </source>
</evidence>
<dbReference type="Proteomes" id="UP001320420">
    <property type="component" value="Unassembled WGS sequence"/>
</dbReference>
<feature type="region of interest" description="Disordered" evidence="5">
    <location>
        <begin position="1"/>
        <end position="61"/>
    </location>
</feature>
<comment type="caution">
    <text evidence="8">The sequence shown here is derived from an EMBL/GenBank/DDBJ whole genome shotgun (WGS) entry which is preliminary data.</text>
</comment>
<feature type="compositionally biased region" description="Basic and acidic residues" evidence="5">
    <location>
        <begin position="1"/>
        <end position="18"/>
    </location>
</feature>
<dbReference type="InterPro" id="IPR011701">
    <property type="entry name" value="MFS"/>
</dbReference>
<keyword evidence="3 6" id="KW-1133">Transmembrane helix</keyword>
<feature type="region of interest" description="Disordered" evidence="5">
    <location>
        <begin position="77"/>
        <end position="112"/>
    </location>
</feature>
<accession>A0AAN9V2M2</accession>
<dbReference type="GO" id="GO:0016020">
    <property type="term" value="C:membrane"/>
    <property type="evidence" value="ECO:0007669"/>
    <property type="project" value="UniProtKB-SubCell"/>
</dbReference>
<dbReference type="EMBL" id="JAKJXP020000004">
    <property type="protein sequence ID" value="KAK7756955.1"/>
    <property type="molecule type" value="Genomic_DNA"/>
</dbReference>
<evidence type="ECO:0000259" key="7">
    <source>
        <dbReference type="PROSITE" id="PS50850"/>
    </source>
</evidence>
<feature type="compositionally biased region" description="Low complexity" evidence="5">
    <location>
        <begin position="31"/>
        <end position="48"/>
    </location>
</feature>
<keyword evidence="4 6" id="KW-0472">Membrane</keyword>
<name>A0AAN9V2M2_9PEZI</name>
<feature type="transmembrane region" description="Helical" evidence="6">
    <location>
        <begin position="221"/>
        <end position="242"/>
    </location>
</feature>
<protein>
    <recommendedName>
        <fullName evidence="7">Major facilitator superfamily (MFS) profile domain-containing protein</fullName>
    </recommendedName>
</protein>
<comment type="subcellular location">
    <subcellularLocation>
        <location evidence="1">Membrane</location>
        <topology evidence="1">Multi-pass membrane protein</topology>
    </subcellularLocation>
</comment>
<feature type="transmembrane region" description="Helical" evidence="6">
    <location>
        <begin position="254"/>
        <end position="276"/>
    </location>
</feature>
<evidence type="ECO:0000313" key="8">
    <source>
        <dbReference type="EMBL" id="KAK7756955.1"/>
    </source>
</evidence>
<dbReference type="SUPFAM" id="SSF103473">
    <property type="entry name" value="MFS general substrate transporter"/>
    <property type="match status" value="1"/>
</dbReference>
<feature type="transmembrane region" description="Helical" evidence="6">
    <location>
        <begin position="458"/>
        <end position="477"/>
    </location>
</feature>